<keyword evidence="4 14" id="KW-1003">Cell membrane</keyword>
<dbReference type="GO" id="GO:0046961">
    <property type="term" value="F:proton-transporting ATPase activity, rotational mechanism"/>
    <property type="evidence" value="ECO:0007669"/>
    <property type="project" value="TreeGrafter"/>
</dbReference>
<comment type="caution">
    <text evidence="17">The sequence shown here is derived from an EMBL/GenBank/DDBJ whole genome shotgun (WGS) entry which is preliminary data.</text>
</comment>
<dbReference type="InterPro" id="IPR002146">
    <property type="entry name" value="ATP_synth_b/b'su_bac/chlpt"/>
</dbReference>
<dbReference type="EMBL" id="NBWZ01000001">
    <property type="protein sequence ID" value="RFA09604.1"/>
    <property type="molecule type" value="Genomic_DNA"/>
</dbReference>
<evidence type="ECO:0000256" key="16">
    <source>
        <dbReference type="SAM" id="Coils"/>
    </source>
</evidence>
<dbReference type="GO" id="GO:0046933">
    <property type="term" value="F:proton-transporting ATP synthase activity, rotational mechanism"/>
    <property type="evidence" value="ECO:0007669"/>
    <property type="project" value="UniProtKB-UniRule"/>
</dbReference>
<keyword evidence="3 14" id="KW-0813">Transport</keyword>
<dbReference type="CDD" id="cd06503">
    <property type="entry name" value="ATP-synt_Fo_b"/>
    <property type="match status" value="1"/>
</dbReference>
<evidence type="ECO:0000256" key="4">
    <source>
        <dbReference type="ARBA" id="ARBA00022475"/>
    </source>
</evidence>
<evidence type="ECO:0000256" key="1">
    <source>
        <dbReference type="ARBA" id="ARBA00004162"/>
    </source>
</evidence>
<keyword evidence="16" id="KW-0175">Coiled coil</keyword>
<dbReference type="RefSeq" id="WP_116414987.1">
    <property type="nucleotide sequence ID" value="NZ_NBWZ01000001.1"/>
</dbReference>
<dbReference type="InterPro" id="IPR050059">
    <property type="entry name" value="ATP_synthase_B_chain"/>
</dbReference>
<proteinExistence type="inferred from homology"/>
<evidence type="ECO:0000256" key="9">
    <source>
        <dbReference type="ARBA" id="ARBA00023065"/>
    </source>
</evidence>
<evidence type="ECO:0000313" key="17">
    <source>
        <dbReference type="EMBL" id="RFA09604.1"/>
    </source>
</evidence>
<dbReference type="AlphaFoldDB" id="A0A3E0VI27"/>
<evidence type="ECO:0000313" key="18">
    <source>
        <dbReference type="Proteomes" id="UP000256486"/>
    </source>
</evidence>
<evidence type="ECO:0000256" key="15">
    <source>
        <dbReference type="RuleBase" id="RU003848"/>
    </source>
</evidence>
<accession>A0A3E0VI27</accession>
<dbReference type="GO" id="GO:0005886">
    <property type="term" value="C:plasma membrane"/>
    <property type="evidence" value="ECO:0007669"/>
    <property type="project" value="UniProtKB-SubCell"/>
</dbReference>
<dbReference type="NCBIfam" id="NF004412">
    <property type="entry name" value="PRK05759.1-3"/>
    <property type="match status" value="1"/>
</dbReference>
<evidence type="ECO:0000256" key="7">
    <source>
        <dbReference type="ARBA" id="ARBA00022781"/>
    </source>
</evidence>
<evidence type="ECO:0000256" key="11">
    <source>
        <dbReference type="ARBA" id="ARBA00023310"/>
    </source>
</evidence>
<evidence type="ECO:0000256" key="12">
    <source>
        <dbReference type="ARBA" id="ARBA00025198"/>
    </source>
</evidence>
<name>A0A3E0VI27_9MICO</name>
<reference evidence="17 18" key="1">
    <citation type="submission" date="2017-04" db="EMBL/GenBank/DDBJ databases">
        <title>Comparative genome analysis of Subtercola boreus.</title>
        <authorList>
            <person name="Cho Y.-J."/>
            <person name="Cho A."/>
            <person name="Kim O.-S."/>
            <person name="Lee J.-I."/>
        </authorList>
    </citation>
    <scope>NUCLEOTIDE SEQUENCE [LARGE SCALE GENOMIC DNA]</scope>
    <source>
        <strain evidence="17 18">K300</strain>
    </source>
</reference>
<dbReference type="HAMAP" id="MF_01398">
    <property type="entry name" value="ATP_synth_b_bprime"/>
    <property type="match status" value="1"/>
</dbReference>
<dbReference type="Gene3D" id="1.20.5.620">
    <property type="entry name" value="F1F0 ATP synthase subunit B, membrane domain"/>
    <property type="match status" value="1"/>
</dbReference>
<feature type="transmembrane region" description="Helical" evidence="14">
    <location>
        <begin position="35"/>
        <end position="53"/>
    </location>
</feature>
<dbReference type="SUPFAM" id="SSF81573">
    <property type="entry name" value="F1F0 ATP synthase subunit B, membrane domain"/>
    <property type="match status" value="1"/>
</dbReference>
<keyword evidence="11 14" id="KW-0066">ATP synthesis</keyword>
<evidence type="ECO:0000256" key="2">
    <source>
        <dbReference type="ARBA" id="ARBA00005513"/>
    </source>
</evidence>
<comment type="subunit">
    <text evidence="13 14">F-type ATPases have 2 components, F(1) - the catalytic core - and F(0) - the membrane proton channel. F(1) has five subunits: alpha(3), beta(3), gamma(1), delta(1), epsilon(1). F(0) has three main subunits: a(1), b(2) and c(10-14). The alpha and beta chains form an alternating ring which encloses part of the gamma chain. F(1) is attached to F(0) by a central stalk formed by the gamma and epsilon chains, while a peripheral stalk is formed by the delta and b chains.</text>
</comment>
<feature type="coiled-coil region" evidence="16">
    <location>
        <begin position="71"/>
        <end position="142"/>
    </location>
</feature>
<keyword evidence="8 14" id="KW-1133">Transmembrane helix</keyword>
<dbReference type="InterPro" id="IPR028987">
    <property type="entry name" value="ATP_synth_B-like_membr_sf"/>
</dbReference>
<evidence type="ECO:0000256" key="5">
    <source>
        <dbReference type="ARBA" id="ARBA00022547"/>
    </source>
</evidence>
<comment type="subcellular location">
    <subcellularLocation>
        <location evidence="1 14">Cell membrane</location>
        <topology evidence="1 14">Single-pass membrane protein</topology>
    </subcellularLocation>
</comment>
<protein>
    <recommendedName>
        <fullName evidence="14">ATP synthase subunit b</fullName>
    </recommendedName>
    <alternativeName>
        <fullName evidence="14">ATP synthase F(0) sector subunit b</fullName>
    </alternativeName>
    <alternativeName>
        <fullName evidence="14">ATPase subunit I</fullName>
    </alternativeName>
    <alternativeName>
        <fullName evidence="14">F-type ATPase subunit b</fullName>
        <shortName evidence="14">F-ATPase subunit b</shortName>
    </alternativeName>
</protein>
<dbReference type="InterPro" id="IPR005864">
    <property type="entry name" value="ATP_synth_F0_bsu_bac"/>
</dbReference>
<keyword evidence="18" id="KW-1185">Reference proteome</keyword>
<evidence type="ECO:0000256" key="10">
    <source>
        <dbReference type="ARBA" id="ARBA00023136"/>
    </source>
</evidence>
<comment type="similarity">
    <text evidence="2 14 15">Belongs to the ATPase B chain family.</text>
</comment>
<keyword evidence="9 14" id="KW-0406">Ion transport</keyword>
<dbReference type="GO" id="GO:0045259">
    <property type="term" value="C:proton-transporting ATP synthase complex"/>
    <property type="evidence" value="ECO:0007669"/>
    <property type="project" value="UniProtKB-KW"/>
</dbReference>
<organism evidence="17 18">
    <name type="scientific">Subtercola boreus</name>
    <dbReference type="NCBI Taxonomy" id="120213"/>
    <lineage>
        <taxon>Bacteria</taxon>
        <taxon>Bacillati</taxon>
        <taxon>Actinomycetota</taxon>
        <taxon>Actinomycetes</taxon>
        <taxon>Micrococcales</taxon>
        <taxon>Microbacteriaceae</taxon>
        <taxon>Subtercola</taxon>
    </lineage>
</organism>
<evidence type="ECO:0000256" key="8">
    <source>
        <dbReference type="ARBA" id="ARBA00022989"/>
    </source>
</evidence>
<dbReference type="Proteomes" id="UP000256486">
    <property type="component" value="Unassembled WGS sequence"/>
</dbReference>
<evidence type="ECO:0000256" key="14">
    <source>
        <dbReference type="HAMAP-Rule" id="MF_01398"/>
    </source>
</evidence>
<keyword evidence="6 14" id="KW-0812">Transmembrane</keyword>
<comment type="function">
    <text evidence="14">Component of the F(0) channel, it forms part of the peripheral stalk, linking F(1) to F(0).</text>
</comment>
<dbReference type="Pfam" id="PF00430">
    <property type="entry name" value="ATP-synt_B"/>
    <property type="match status" value="1"/>
</dbReference>
<keyword evidence="7 14" id="KW-0375">Hydrogen ion transport</keyword>
<keyword evidence="10 14" id="KW-0472">Membrane</keyword>
<evidence type="ECO:0000256" key="6">
    <source>
        <dbReference type="ARBA" id="ARBA00022692"/>
    </source>
</evidence>
<evidence type="ECO:0000256" key="13">
    <source>
        <dbReference type="ARBA" id="ARBA00025830"/>
    </source>
</evidence>
<dbReference type="PANTHER" id="PTHR33445:SF1">
    <property type="entry name" value="ATP SYNTHASE SUBUNIT B"/>
    <property type="match status" value="1"/>
</dbReference>
<dbReference type="NCBIfam" id="TIGR01144">
    <property type="entry name" value="ATP_synt_b"/>
    <property type="match status" value="1"/>
</dbReference>
<gene>
    <name evidence="14" type="primary">atpF</name>
    <name evidence="17" type="ORF">B7R54_10505</name>
</gene>
<evidence type="ECO:0000256" key="3">
    <source>
        <dbReference type="ARBA" id="ARBA00022448"/>
    </source>
</evidence>
<dbReference type="PANTHER" id="PTHR33445">
    <property type="entry name" value="ATP SYNTHASE SUBUNIT B', CHLOROPLASTIC"/>
    <property type="match status" value="1"/>
</dbReference>
<dbReference type="OrthoDB" id="5243563at2"/>
<sequence length="201" mass="21161">MSFSLAASAVSAVVRAAEEGGEAHNPVLPETPDLIWGAVCFVVLLVFFWRGVLPRVKKLLDERGEAIEGNIEKADVAQREAEAVLEQYTAQLADARVEAGTIREQARVDGQRILAELKEQANAEAARIAANAQSQIEAERQAAVVSLRSEVGTLAIDLASGVIGESLTDDARSAAIVDRFLADLEASENSSSGSTSGAVSS</sequence>
<comment type="function">
    <text evidence="12 14">F(1)F(0) ATP synthase produces ATP from ADP in the presence of a proton or sodium gradient. F-type ATPases consist of two structural domains, F(1) containing the extramembraneous catalytic core and F(0) containing the membrane proton channel, linked together by a central stalk and a peripheral stalk. During catalysis, ATP synthesis in the catalytic domain of F(1) is coupled via a rotary mechanism of the central stalk subunits to proton translocation.</text>
</comment>
<keyword evidence="5 14" id="KW-0138">CF(0)</keyword>